<accession>A0A1G7ZFC4</accession>
<feature type="transmembrane region" description="Helical" evidence="1">
    <location>
        <begin position="242"/>
        <end position="266"/>
    </location>
</feature>
<protein>
    <recommendedName>
        <fullName evidence="2">CAAX prenyl protease 2/Lysostaphin resistance protein A-like domain-containing protein</fullName>
    </recommendedName>
</protein>
<dbReference type="Proteomes" id="UP000198863">
    <property type="component" value="Unassembled WGS sequence"/>
</dbReference>
<feature type="domain" description="CAAX prenyl protease 2/Lysostaphin resistance protein A-like" evidence="2">
    <location>
        <begin position="160"/>
        <end position="252"/>
    </location>
</feature>
<feature type="transmembrane region" description="Helical" evidence="1">
    <location>
        <begin position="212"/>
        <end position="230"/>
    </location>
</feature>
<name>A0A1G7ZFC4_9ACTN</name>
<dbReference type="EMBL" id="FNCF01000008">
    <property type="protein sequence ID" value="SDH07267.1"/>
    <property type="molecule type" value="Genomic_DNA"/>
</dbReference>
<organism evidence="3 4">
    <name type="scientific">Klenkia brasiliensis</name>
    <dbReference type="NCBI Taxonomy" id="333142"/>
    <lineage>
        <taxon>Bacteria</taxon>
        <taxon>Bacillati</taxon>
        <taxon>Actinomycetota</taxon>
        <taxon>Actinomycetes</taxon>
        <taxon>Geodermatophilales</taxon>
        <taxon>Geodermatophilaceae</taxon>
        <taxon>Klenkia</taxon>
    </lineage>
</organism>
<proteinExistence type="predicted"/>
<dbReference type="InterPro" id="IPR003675">
    <property type="entry name" value="Rce1/LyrA-like_dom"/>
</dbReference>
<evidence type="ECO:0000313" key="3">
    <source>
        <dbReference type="EMBL" id="SDH07267.1"/>
    </source>
</evidence>
<evidence type="ECO:0000313" key="4">
    <source>
        <dbReference type="Proteomes" id="UP000198863"/>
    </source>
</evidence>
<keyword evidence="1" id="KW-1133">Transmembrane helix</keyword>
<feature type="transmembrane region" description="Helical" evidence="1">
    <location>
        <begin position="30"/>
        <end position="54"/>
    </location>
</feature>
<gene>
    <name evidence="3" type="ORF">SAMN05660324_4255</name>
</gene>
<keyword evidence="1" id="KW-0472">Membrane</keyword>
<keyword evidence="4" id="KW-1185">Reference proteome</keyword>
<dbReference type="AlphaFoldDB" id="A0A1G7ZFC4"/>
<feature type="transmembrane region" description="Helical" evidence="1">
    <location>
        <begin position="79"/>
        <end position="100"/>
    </location>
</feature>
<dbReference type="GO" id="GO:0004175">
    <property type="term" value="F:endopeptidase activity"/>
    <property type="evidence" value="ECO:0007669"/>
    <property type="project" value="UniProtKB-ARBA"/>
</dbReference>
<keyword evidence="1" id="KW-0812">Transmembrane</keyword>
<evidence type="ECO:0000256" key="1">
    <source>
        <dbReference type="SAM" id="Phobius"/>
    </source>
</evidence>
<evidence type="ECO:0000259" key="2">
    <source>
        <dbReference type="Pfam" id="PF02517"/>
    </source>
</evidence>
<feature type="transmembrane region" description="Helical" evidence="1">
    <location>
        <begin position="121"/>
        <end position="142"/>
    </location>
</feature>
<dbReference type="RefSeq" id="WP_207508237.1">
    <property type="nucleotide sequence ID" value="NZ_FNCF01000008.1"/>
</dbReference>
<dbReference type="Pfam" id="PF02517">
    <property type="entry name" value="Rce1-like"/>
    <property type="match status" value="1"/>
</dbReference>
<dbReference type="GO" id="GO:0080120">
    <property type="term" value="P:CAAX-box protein maturation"/>
    <property type="evidence" value="ECO:0007669"/>
    <property type="project" value="UniProtKB-ARBA"/>
</dbReference>
<reference evidence="4" key="1">
    <citation type="submission" date="2016-10" db="EMBL/GenBank/DDBJ databases">
        <authorList>
            <person name="Varghese N."/>
            <person name="Submissions S."/>
        </authorList>
    </citation>
    <scope>NUCLEOTIDE SEQUENCE [LARGE SCALE GENOMIC DNA]</scope>
    <source>
        <strain evidence="4">DSM 44526</strain>
    </source>
</reference>
<sequence>MTPDVGDRRAAPLTAGPAGALPRRWLVTEVWLVFALSLGASGVRAAVQFVGALLEPAPLAQQAAVLNGSAAPGRPWLDLALQLTYLLTGLVPVLLVVHLLTRSGEGTRPLGLRPVRAGADLARGVGLAALVGGTGLALYLAARGVGANLTVVPEALPDTWWRIPVLVLSAAQNAVLEEVLVAAYLLHRLRQLGWSDGRALAVSAVLRGSYHLYQGLGGFVGNVAMGLLFGRLYQRWGRVGPLVVAHTLIDVVAFVGYALLVGHVPWLPGSPTG</sequence>